<protein>
    <submittedName>
        <fullName evidence="1">Uncharacterized protein</fullName>
    </submittedName>
</protein>
<evidence type="ECO:0000313" key="1">
    <source>
        <dbReference type="EMBL" id="KAJ3472514.1"/>
    </source>
</evidence>
<proteinExistence type="predicted"/>
<organism evidence="1 2">
    <name type="scientific">Lecanicillium saksenae</name>
    <dbReference type="NCBI Taxonomy" id="468837"/>
    <lineage>
        <taxon>Eukaryota</taxon>
        <taxon>Fungi</taxon>
        <taxon>Dikarya</taxon>
        <taxon>Ascomycota</taxon>
        <taxon>Pezizomycotina</taxon>
        <taxon>Sordariomycetes</taxon>
        <taxon>Hypocreomycetidae</taxon>
        <taxon>Hypocreales</taxon>
        <taxon>Cordycipitaceae</taxon>
        <taxon>Lecanicillium</taxon>
    </lineage>
</organism>
<accession>A0ACC1QDM3</accession>
<name>A0ACC1QDM3_9HYPO</name>
<comment type="caution">
    <text evidence="1">The sequence shown here is derived from an EMBL/GenBank/DDBJ whole genome shotgun (WGS) entry which is preliminary data.</text>
</comment>
<dbReference type="EMBL" id="JANAKD010003058">
    <property type="protein sequence ID" value="KAJ3472514.1"/>
    <property type="molecule type" value="Genomic_DNA"/>
</dbReference>
<sequence>MQHHVLSNEPILGISHPTSALCYPIPAKGALSPRTTNLPLTSTLVPTFVDKIFGHADAMAIGKSSTPATGARGRRQFPDGFHHDAQQELMRGATPVTTRPFMSSSSPVRRSTSSARNAHRQQHHIANHSNPNTNYYGILADEADEITDTLDAINLESETRKIITKEKERITTRADILRTFTESIASCARKFNHNYAHAITNDFTRSLLRHWNQFLHAGDTTDYSNEPPQMKLPVRQRPAAGPPTNEQIPRQKSVSFADVAKDVKPPGIYVSPLRVDSPLPPATTQTDASYSASRRDPASCSTS</sequence>
<keyword evidence="2" id="KW-1185">Reference proteome</keyword>
<evidence type="ECO:0000313" key="2">
    <source>
        <dbReference type="Proteomes" id="UP001148737"/>
    </source>
</evidence>
<dbReference type="Proteomes" id="UP001148737">
    <property type="component" value="Unassembled WGS sequence"/>
</dbReference>
<reference evidence="1" key="1">
    <citation type="submission" date="2022-07" db="EMBL/GenBank/DDBJ databases">
        <title>Genome Sequence of Lecanicillium saksenae.</title>
        <authorList>
            <person name="Buettner E."/>
        </authorList>
    </citation>
    <scope>NUCLEOTIDE SEQUENCE</scope>
    <source>
        <strain evidence="1">VT-O1</strain>
    </source>
</reference>
<gene>
    <name evidence="1" type="ORF">NLG97_g10926</name>
</gene>